<keyword evidence="1" id="KW-1133">Transmembrane helix</keyword>
<feature type="transmembrane region" description="Helical" evidence="1">
    <location>
        <begin position="118"/>
        <end position="138"/>
    </location>
</feature>
<reference evidence="2 3" key="1">
    <citation type="journal article" date="2012" name="New Phytol.">
        <title>Insight into trade-off between wood decay and parasitism from the genome of a fungal forest pathogen.</title>
        <authorList>
            <person name="Olson A."/>
            <person name="Aerts A."/>
            <person name="Asiegbu F."/>
            <person name="Belbahri L."/>
            <person name="Bouzid O."/>
            <person name="Broberg A."/>
            <person name="Canback B."/>
            <person name="Coutinho P.M."/>
            <person name="Cullen D."/>
            <person name="Dalman K."/>
            <person name="Deflorio G."/>
            <person name="van Diepen L.T."/>
            <person name="Dunand C."/>
            <person name="Duplessis S."/>
            <person name="Durling M."/>
            <person name="Gonthier P."/>
            <person name="Grimwood J."/>
            <person name="Fossdal C.G."/>
            <person name="Hansson D."/>
            <person name="Henrissat B."/>
            <person name="Hietala A."/>
            <person name="Himmelstrand K."/>
            <person name="Hoffmeister D."/>
            <person name="Hogberg N."/>
            <person name="James T.Y."/>
            <person name="Karlsson M."/>
            <person name="Kohler A."/>
            <person name="Kues U."/>
            <person name="Lee Y.H."/>
            <person name="Lin Y.C."/>
            <person name="Lind M."/>
            <person name="Lindquist E."/>
            <person name="Lombard V."/>
            <person name="Lucas S."/>
            <person name="Lunden K."/>
            <person name="Morin E."/>
            <person name="Murat C."/>
            <person name="Park J."/>
            <person name="Raffaello T."/>
            <person name="Rouze P."/>
            <person name="Salamov A."/>
            <person name="Schmutz J."/>
            <person name="Solheim H."/>
            <person name="Stahlberg J."/>
            <person name="Velez H."/>
            <person name="de Vries R.P."/>
            <person name="Wiebenga A."/>
            <person name="Woodward S."/>
            <person name="Yakovlev I."/>
            <person name="Garbelotto M."/>
            <person name="Martin F."/>
            <person name="Grigoriev I.V."/>
            <person name="Stenlid J."/>
        </authorList>
    </citation>
    <scope>NUCLEOTIDE SEQUENCE [LARGE SCALE GENOMIC DNA]</scope>
    <source>
        <strain evidence="2 3">TC 32-1</strain>
    </source>
</reference>
<name>W4K6Q2_HETIT</name>
<feature type="transmembrane region" description="Helical" evidence="1">
    <location>
        <begin position="25"/>
        <end position="44"/>
    </location>
</feature>
<dbReference type="EMBL" id="KI925458">
    <property type="protein sequence ID" value="ETW81512.1"/>
    <property type="molecule type" value="Genomic_DNA"/>
</dbReference>
<protein>
    <submittedName>
        <fullName evidence="2">Uncharacterized protein</fullName>
    </submittedName>
</protein>
<evidence type="ECO:0000256" key="1">
    <source>
        <dbReference type="SAM" id="Phobius"/>
    </source>
</evidence>
<evidence type="ECO:0000313" key="2">
    <source>
        <dbReference type="EMBL" id="ETW81512.1"/>
    </source>
</evidence>
<keyword evidence="1" id="KW-0472">Membrane</keyword>
<dbReference type="eggNOG" id="ENOG502SP7E">
    <property type="taxonomic scope" value="Eukaryota"/>
</dbReference>
<proteinExistence type="predicted"/>
<feature type="transmembrane region" description="Helical" evidence="1">
    <location>
        <begin position="208"/>
        <end position="229"/>
    </location>
</feature>
<accession>W4K6Q2</accession>
<dbReference type="KEGG" id="hir:HETIRDRAFT_319025"/>
<keyword evidence="1" id="KW-0812">Transmembrane</keyword>
<dbReference type="GeneID" id="20670570"/>
<dbReference type="InParanoid" id="W4K6Q2"/>
<keyword evidence="3" id="KW-1185">Reference proteome</keyword>
<organism evidence="2 3">
    <name type="scientific">Heterobasidion irregulare (strain TC 32-1)</name>
    <dbReference type="NCBI Taxonomy" id="747525"/>
    <lineage>
        <taxon>Eukaryota</taxon>
        <taxon>Fungi</taxon>
        <taxon>Dikarya</taxon>
        <taxon>Basidiomycota</taxon>
        <taxon>Agaricomycotina</taxon>
        <taxon>Agaricomycetes</taxon>
        <taxon>Russulales</taxon>
        <taxon>Bondarzewiaceae</taxon>
        <taxon>Heterobasidion</taxon>
        <taxon>Heterobasidion annosum species complex</taxon>
    </lineage>
</organism>
<feature type="transmembrane region" description="Helical" evidence="1">
    <location>
        <begin position="164"/>
        <end position="187"/>
    </location>
</feature>
<feature type="non-terminal residue" evidence="2">
    <location>
        <position position="1"/>
    </location>
</feature>
<gene>
    <name evidence="2" type="ORF">HETIRDRAFT_319025</name>
</gene>
<dbReference type="AlphaFoldDB" id="W4K6Q2"/>
<dbReference type="RefSeq" id="XP_009546151.1">
    <property type="nucleotide sequence ID" value="XM_009547856.1"/>
</dbReference>
<sequence>GLFIVLITLSTYFLCFQGIKSRASVGLLVVTMIMFATSSTYLGLSLANALLNSQINLYAAIQSATDVQLSIYHKLIQMLVLPRLQNAQNFLPVINYVLSDAIVIWRAWVLWEHNLRVLAAPIVLLIGTTGAALASAAFEVKLAADGYHTTAASGNLTSLGNLQYAVWFMTLATNLVATVLISIKAWQHRQVLRATMGAGNGSTMAERMMALLVESGALYCVIWAIFILANFDFFGQIGNDITRAIMVQVTGIYPTVIVVLVALRRTAWDVNYTNDDTIPSKTHVVIKFPSSDSSRSFKRSKASIKPNGEV</sequence>
<dbReference type="OrthoDB" id="3174319at2759"/>
<dbReference type="Proteomes" id="UP000030671">
    <property type="component" value="Unassembled WGS sequence"/>
</dbReference>
<feature type="transmembrane region" description="Helical" evidence="1">
    <location>
        <begin position="241"/>
        <end position="263"/>
    </location>
</feature>
<evidence type="ECO:0000313" key="3">
    <source>
        <dbReference type="Proteomes" id="UP000030671"/>
    </source>
</evidence>
<dbReference type="HOGENOM" id="CLU_044614_9_3_1"/>